<accession>A0AAF3F0W9</accession>
<feature type="chain" id="PRO_5042146598" description="DUF8117 domain-containing protein" evidence="1">
    <location>
        <begin position="20"/>
        <end position="205"/>
    </location>
</feature>
<dbReference type="Pfam" id="PF26431">
    <property type="entry name" value="DUF8117"/>
    <property type="match status" value="1"/>
</dbReference>
<evidence type="ECO:0000313" key="4">
    <source>
        <dbReference type="WBParaSite" id="MBELARI_LOCUS2015"/>
    </source>
</evidence>
<reference evidence="4" key="1">
    <citation type="submission" date="2024-02" db="UniProtKB">
        <authorList>
            <consortium name="WormBaseParasite"/>
        </authorList>
    </citation>
    <scope>IDENTIFICATION</scope>
</reference>
<dbReference type="InterPro" id="IPR058430">
    <property type="entry name" value="DUF8117"/>
</dbReference>
<evidence type="ECO:0000256" key="1">
    <source>
        <dbReference type="SAM" id="SignalP"/>
    </source>
</evidence>
<proteinExistence type="predicted"/>
<name>A0AAF3F0W9_9BILA</name>
<dbReference type="WBParaSite" id="MBELARI_LOCUS2015">
    <property type="protein sequence ID" value="MBELARI_LOCUS2015"/>
    <property type="gene ID" value="MBELARI_LOCUS2015"/>
</dbReference>
<feature type="signal peptide" evidence="1">
    <location>
        <begin position="1"/>
        <end position="19"/>
    </location>
</feature>
<evidence type="ECO:0000259" key="2">
    <source>
        <dbReference type="Pfam" id="PF26431"/>
    </source>
</evidence>
<organism evidence="3 4">
    <name type="scientific">Mesorhabditis belari</name>
    <dbReference type="NCBI Taxonomy" id="2138241"/>
    <lineage>
        <taxon>Eukaryota</taxon>
        <taxon>Metazoa</taxon>
        <taxon>Ecdysozoa</taxon>
        <taxon>Nematoda</taxon>
        <taxon>Chromadorea</taxon>
        <taxon>Rhabditida</taxon>
        <taxon>Rhabditina</taxon>
        <taxon>Rhabditomorpha</taxon>
        <taxon>Rhabditoidea</taxon>
        <taxon>Rhabditidae</taxon>
        <taxon>Mesorhabditinae</taxon>
        <taxon>Mesorhabditis</taxon>
    </lineage>
</organism>
<keyword evidence="3" id="KW-1185">Reference proteome</keyword>
<keyword evidence="1" id="KW-0732">Signal</keyword>
<feature type="domain" description="DUF8117" evidence="2">
    <location>
        <begin position="7"/>
        <end position="136"/>
    </location>
</feature>
<dbReference type="AlphaFoldDB" id="A0AAF3F0W9"/>
<sequence length="205" mass="24038">MHQTLPRLWWSRLVISVRGYVVNYVASDDETLFHVDDAFIAIHRFLAEEKVNRESAKQFIRDLEAIHSYPKISDILLSLCTANASSTNIFKESPISQALQRIFGTANLITYRLANGQKFAYIVFMNVLGILQARWQAEKEKKKGIRFETDPEWQPDDRVVLFQEFYKGNRTWVLLDFDRYILQQWKPKGSNIIFGDRFIEKKQSA</sequence>
<protein>
    <recommendedName>
        <fullName evidence="2">DUF8117 domain-containing protein</fullName>
    </recommendedName>
</protein>
<dbReference type="Proteomes" id="UP000887575">
    <property type="component" value="Unassembled WGS sequence"/>
</dbReference>
<evidence type="ECO:0000313" key="3">
    <source>
        <dbReference type="Proteomes" id="UP000887575"/>
    </source>
</evidence>